<comment type="cofactor">
    <cofactor evidence="1">
        <name>Zn(2+)</name>
        <dbReference type="ChEBI" id="CHEBI:29105"/>
    </cofactor>
</comment>
<keyword evidence="3" id="KW-0862">Zinc</keyword>
<name>A0A643BK43_BALPH</name>
<evidence type="ECO:0000313" key="4">
    <source>
        <dbReference type="EMBL" id="KAB0388442.1"/>
    </source>
</evidence>
<keyword evidence="5" id="KW-1185">Reference proteome</keyword>
<gene>
    <name evidence="4" type="ORF">E2I00_019630</name>
</gene>
<organism evidence="4 5">
    <name type="scientific">Balaenoptera physalus</name>
    <name type="common">Fin whale</name>
    <name type="synonym">Balaena physalus</name>
    <dbReference type="NCBI Taxonomy" id="9770"/>
    <lineage>
        <taxon>Eukaryota</taxon>
        <taxon>Metazoa</taxon>
        <taxon>Chordata</taxon>
        <taxon>Craniata</taxon>
        <taxon>Vertebrata</taxon>
        <taxon>Euteleostomi</taxon>
        <taxon>Mammalia</taxon>
        <taxon>Eutheria</taxon>
        <taxon>Laurasiatheria</taxon>
        <taxon>Artiodactyla</taxon>
        <taxon>Whippomorpha</taxon>
        <taxon>Cetacea</taxon>
        <taxon>Mysticeti</taxon>
        <taxon>Balaenopteridae</taxon>
        <taxon>Balaenoptera</taxon>
    </lineage>
</organism>
<dbReference type="InterPro" id="IPR011032">
    <property type="entry name" value="GroES-like_sf"/>
</dbReference>
<dbReference type="GO" id="GO:0004745">
    <property type="term" value="F:all-trans-retinol dehydrogenase (NAD+) activity"/>
    <property type="evidence" value="ECO:0007669"/>
    <property type="project" value="TreeGrafter"/>
</dbReference>
<protein>
    <submittedName>
        <fullName evidence="4">Uncharacterized protein</fullName>
    </submittedName>
</protein>
<evidence type="ECO:0000313" key="5">
    <source>
        <dbReference type="Proteomes" id="UP000437017"/>
    </source>
</evidence>
<dbReference type="Gene3D" id="3.90.180.10">
    <property type="entry name" value="Medium-chain alcohol dehydrogenases, catalytic domain"/>
    <property type="match status" value="2"/>
</dbReference>
<evidence type="ECO:0000256" key="2">
    <source>
        <dbReference type="ARBA" id="ARBA00022723"/>
    </source>
</evidence>
<keyword evidence="2" id="KW-0479">Metal-binding</keyword>
<dbReference type="GO" id="GO:0008270">
    <property type="term" value="F:zinc ion binding"/>
    <property type="evidence" value="ECO:0007669"/>
    <property type="project" value="TreeGrafter"/>
</dbReference>
<evidence type="ECO:0000256" key="1">
    <source>
        <dbReference type="ARBA" id="ARBA00001947"/>
    </source>
</evidence>
<dbReference type="Proteomes" id="UP000437017">
    <property type="component" value="Unassembled WGS sequence"/>
</dbReference>
<dbReference type="AlphaFoldDB" id="A0A643BK43"/>
<dbReference type="SUPFAM" id="SSF50129">
    <property type="entry name" value="GroES-like"/>
    <property type="match status" value="1"/>
</dbReference>
<dbReference type="SUPFAM" id="SSF51735">
    <property type="entry name" value="NAD(P)-binding Rossmann-fold domains"/>
    <property type="match status" value="1"/>
</dbReference>
<dbReference type="PANTHER" id="PTHR43880:SF51">
    <property type="entry name" value="ALCOHOL DEHYDROGENASE 6B (CLASS V)"/>
    <property type="match status" value="1"/>
</dbReference>
<dbReference type="GO" id="GO:0042572">
    <property type="term" value="P:retinol metabolic process"/>
    <property type="evidence" value="ECO:0007669"/>
    <property type="project" value="TreeGrafter"/>
</dbReference>
<dbReference type="GO" id="GO:0005829">
    <property type="term" value="C:cytosol"/>
    <property type="evidence" value="ECO:0007669"/>
    <property type="project" value="TreeGrafter"/>
</dbReference>
<dbReference type="OrthoDB" id="417550at2759"/>
<dbReference type="GO" id="GO:0042573">
    <property type="term" value="P:retinoic acid metabolic process"/>
    <property type="evidence" value="ECO:0007669"/>
    <property type="project" value="TreeGrafter"/>
</dbReference>
<dbReference type="InterPro" id="IPR036291">
    <property type="entry name" value="NAD(P)-bd_dom_sf"/>
</dbReference>
<dbReference type="Gene3D" id="3.40.50.720">
    <property type="entry name" value="NAD(P)-binding Rossmann-like Domain"/>
    <property type="match status" value="1"/>
</dbReference>
<sequence>MLDGTRFTCRGRQIYHLYGTSTFTEYTVRRETAVGKIDAAAPKDKVCIISCEVPTGFGPMFNTAKGVTDCRNPQNFKKPIQQVVVEMMGSGVNSAFEAIRLSDTRVMVLESCHLSYGVHMIIGVALSNAQLSFDPMLIFSGRIIKGDVIGEFKTRDFIPKLLTDYL</sequence>
<evidence type="ECO:0000256" key="3">
    <source>
        <dbReference type="ARBA" id="ARBA00022833"/>
    </source>
</evidence>
<dbReference type="PANTHER" id="PTHR43880">
    <property type="entry name" value="ALCOHOL DEHYDROGENASE"/>
    <property type="match status" value="1"/>
</dbReference>
<comment type="caution">
    <text evidence="4">The sequence shown here is derived from an EMBL/GenBank/DDBJ whole genome shotgun (WGS) entry which is preliminary data.</text>
</comment>
<accession>A0A643BK43</accession>
<reference evidence="4 5" key="1">
    <citation type="journal article" date="2019" name="PLoS ONE">
        <title>Genomic analyses reveal an absence of contemporary introgressive admixture between fin whales and blue whales, despite known hybrids.</title>
        <authorList>
            <person name="Westbury M.V."/>
            <person name="Petersen B."/>
            <person name="Lorenzen E.D."/>
        </authorList>
    </citation>
    <scope>NUCLEOTIDE SEQUENCE [LARGE SCALE GENOMIC DNA]</scope>
    <source>
        <strain evidence="4">FinWhale-01</strain>
    </source>
</reference>
<dbReference type="EMBL" id="SGJD01026228">
    <property type="protein sequence ID" value="KAB0388442.1"/>
    <property type="molecule type" value="Genomic_DNA"/>
</dbReference>
<proteinExistence type="predicted"/>